<gene>
    <name evidence="1" type="ORF">DKZ56_13385</name>
</gene>
<proteinExistence type="predicted"/>
<dbReference type="EMBL" id="CP036528">
    <property type="protein sequence ID" value="QBK26754.1"/>
    <property type="molecule type" value="Genomic_DNA"/>
</dbReference>
<reference evidence="1 2" key="1">
    <citation type="submission" date="2019-02" db="EMBL/GenBank/DDBJ databases">
        <title>Ureibacillus thermophilus.</title>
        <authorList>
            <person name="Sunny J.S."/>
            <person name="Natarajan A."/>
            <person name="Saleena L.M."/>
        </authorList>
    </citation>
    <scope>NUCLEOTIDE SEQUENCE [LARGE SCALE GENOMIC DNA]</scope>
    <source>
        <strain evidence="1 2">LM102</strain>
    </source>
</reference>
<keyword evidence="2" id="KW-1185">Reference proteome</keyword>
<accession>A0A4P6UU96</accession>
<dbReference type="Proteomes" id="UP000291151">
    <property type="component" value="Chromosome"/>
</dbReference>
<protein>
    <submittedName>
        <fullName evidence="1">Uncharacterized protein</fullName>
    </submittedName>
</protein>
<dbReference type="KEGG" id="uth:DKZ56_13385"/>
<dbReference type="RefSeq" id="WP_208650439.1">
    <property type="nucleotide sequence ID" value="NZ_CP036528.1"/>
</dbReference>
<sequence>MQIHERLMNVFYQALLETIRKARFTIDGVERDFDIFRTERMGNILRVMFYLDDYSGPVTHATLLDKDDVILISGTTNFHKENDGFMYVFDIPIIPEGGVAP</sequence>
<organism evidence="1 2">
    <name type="scientific">Ureibacillus thermophilus</name>
    <dbReference type="NCBI Taxonomy" id="367743"/>
    <lineage>
        <taxon>Bacteria</taxon>
        <taxon>Bacillati</taxon>
        <taxon>Bacillota</taxon>
        <taxon>Bacilli</taxon>
        <taxon>Bacillales</taxon>
        <taxon>Caryophanaceae</taxon>
        <taxon>Ureibacillus</taxon>
    </lineage>
</organism>
<name>A0A4P6UU96_9BACL</name>
<evidence type="ECO:0000313" key="2">
    <source>
        <dbReference type="Proteomes" id="UP000291151"/>
    </source>
</evidence>
<dbReference type="AlphaFoldDB" id="A0A4P6UU96"/>
<evidence type="ECO:0000313" key="1">
    <source>
        <dbReference type="EMBL" id="QBK26754.1"/>
    </source>
</evidence>